<proteinExistence type="predicted"/>
<keyword evidence="3" id="KW-1185">Reference proteome</keyword>
<evidence type="ECO:0000313" key="3">
    <source>
        <dbReference type="Proteomes" id="UP000194003"/>
    </source>
</evidence>
<evidence type="ECO:0000313" key="2">
    <source>
        <dbReference type="EMBL" id="OSM07655.1"/>
    </source>
</evidence>
<sequence length="253" mass="26163">MQRLPLGLQLILQPAGVALGSFELPGHRPGGGFRLPQFPGKAGHLAGSRLPLGFGLADLPFEIPEALDAGEGLIDPLRLGLGGAGHALDAAPEVGFHAGDAGAQIVIVGADNEFQRRLGAGHGSGFLFVQGGFEIQGIQECVPGIVPDAMVPQADQGKDGALEPSDGLDVITASSRLPASSRRRHAAKKWGFSRFTSLMTASTSPGSISSSRSRLRSVKVRTSWRVTSSNRTLPIQSGSSLGSRGTSARANSS</sequence>
<reference evidence="2 3" key="1">
    <citation type="journal article" date="2016" name="BMC Genomics">
        <title>Combined genomic and structural analyses of a cultured magnetotactic bacterium reveals its niche adaptation to a dynamic environment.</title>
        <authorList>
            <person name="Araujo A.C."/>
            <person name="Morillo V."/>
            <person name="Cypriano J."/>
            <person name="Teixeira L.C."/>
            <person name="Leao P."/>
            <person name="Lyra S."/>
            <person name="Almeida L.G."/>
            <person name="Bazylinski D.A."/>
            <person name="Vasconcellos A.T."/>
            <person name="Abreu F."/>
            <person name="Lins U."/>
        </authorList>
    </citation>
    <scope>NUCLEOTIDE SEQUENCE [LARGE SCALE GENOMIC DNA]</scope>
    <source>
        <strain evidence="2 3">IT-1</strain>
    </source>
</reference>
<dbReference type="Proteomes" id="UP000194003">
    <property type="component" value="Unassembled WGS sequence"/>
</dbReference>
<dbReference type="STRING" id="1434232.MAIT1_04584"/>
<gene>
    <name evidence="2" type="ORF">MAIT1_04584</name>
</gene>
<name>A0A1Y2KBZ9_9PROT</name>
<dbReference type="EMBL" id="LVJN01000012">
    <property type="protein sequence ID" value="OSM07655.1"/>
    <property type="molecule type" value="Genomic_DNA"/>
</dbReference>
<accession>A0A1Y2KBZ9</accession>
<feature type="compositionally biased region" description="Polar residues" evidence="1">
    <location>
        <begin position="224"/>
        <end position="253"/>
    </location>
</feature>
<feature type="region of interest" description="Disordered" evidence="1">
    <location>
        <begin position="201"/>
        <end position="253"/>
    </location>
</feature>
<evidence type="ECO:0000256" key="1">
    <source>
        <dbReference type="SAM" id="MobiDB-lite"/>
    </source>
</evidence>
<feature type="compositionally biased region" description="Low complexity" evidence="1">
    <location>
        <begin position="202"/>
        <end position="212"/>
    </location>
</feature>
<protein>
    <submittedName>
        <fullName evidence="2">Uncharacterized protein</fullName>
    </submittedName>
</protein>
<organism evidence="2 3">
    <name type="scientific">Magnetofaba australis IT-1</name>
    <dbReference type="NCBI Taxonomy" id="1434232"/>
    <lineage>
        <taxon>Bacteria</taxon>
        <taxon>Pseudomonadati</taxon>
        <taxon>Pseudomonadota</taxon>
        <taxon>Magnetococcia</taxon>
        <taxon>Magnetococcales</taxon>
        <taxon>Magnetococcaceae</taxon>
        <taxon>Magnetofaba</taxon>
    </lineage>
</organism>
<dbReference type="AlphaFoldDB" id="A0A1Y2KBZ9"/>
<comment type="caution">
    <text evidence="2">The sequence shown here is derived from an EMBL/GenBank/DDBJ whole genome shotgun (WGS) entry which is preliminary data.</text>
</comment>